<dbReference type="EMBL" id="BPRA01000008">
    <property type="protein sequence ID" value="GJE55516.1"/>
    <property type="molecule type" value="Genomic_DNA"/>
</dbReference>
<sequence>MRGASVLAVAGLAREARIAAGDGVETLQAGGRPAVLRDRLAALPDRPLRAVISFGIAGGLDPDLAPGDVVIGSAVIVVAEGGDRRLPCDPAVVAAHAERLAALGRRVVTADVAGVEAAILTAGAKAALRARTGAAVVDMESHVAAEFALRRGLPFVILRVVCDPAQRALPAFAAAALKPNGDPDVPAVLKALVRREARISELVRLARDSGEAFRGLGRARALLGLALGVDA</sequence>
<dbReference type="PANTHER" id="PTHR46832:SF1">
    <property type="entry name" value="5'-METHYLTHIOADENOSINE_S-ADENOSYLHOMOCYSTEINE NUCLEOSIDASE"/>
    <property type="match status" value="1"/>
</dbReference>
<dbReference type="PANTHER" id="PTHR46832">
    <property type="entry name" value="5'-METHYLTHIOADENOSINE/S-ADENOSYLHOMOCYSTEINE NUCLEOSIDASE"/>
    <property type="match status" value="1"/>
</dbReference>
<dbReference type="InterPro" id="IPR035994">
    <property type="entry name" value="Nucleoside_phosphorylase_sf"/>
</dbReference>
<gene>
    <name evidence="2" type="primary">mqnB</name>
    <name evidence="2" type="ORF">EKPJFOCH_2007</name>
</gene>
<reference evidence="2" key="2">
    <citation type="submission" date="2021-08" db="EMBL/GenBank/DDBJ databases">
        <authorList>
            <person name="Tani A."/>
            <person name="Ola A."/>
            <person name="Ogura Y."/>
            <person name="Katsura K."/>
            <person name="Hayashi T."/>
        </authorList>
    </citation>
    <scope>NUCLEOTIDE SEQUENCE</scope>
    <source>
        <strain evidence="2">DSM 23674</strain>
    </source>
</reference>
<organism evidence="2 3">
    <name type="scientific">Methylobacterium thuringiense</name>
    <dbReference type="NCBI Taxonomy" id="1003091"/>
    <lineage>
        <taxon>Bacteria</taxon>
        <taxon>Pseudomonadati</taxon>
        <taxon>Pseudomonadota</taxon>
        <taxon>Alphaproteobacteria</taxon>
        <taxon>Hyphomicrobiales</taxon>
        <taxon>Methylobacteriaceae</taxon>
        <taxon>Methylobacterium</taxon>
    </lineage>
</organism>
<dbReference type="InterPro" id="IPR000845">
    <property type="entry name" value="Nucleoside_phosphorylase_d"/>
</dbReference>
<dbReference type="GO" id="GO:0016787">
    <property type="term" value="F:hydrolase activity"/>
    <property type="evidence" value="ECO:0007669"/>
    <property type="project" value="UniProtKB-KW"/>
</dbReference>
<accession>A0ABQ4TJR2</accession>
<evidence type="ECO:0000313" key="3">
    <source>
        <dbReference type="Proteomes" id="UP001055101"/>
    </source>
</evidence>
<dbReference type="InterPro" id="IPR017831">
    <property type="entry name" value="Hopanoid-assoc_phosphoryl_HpnG"/>
</dbReference>
<dbReference type="Gene3D" id="3.40.50.1580">
    <property type="entry name" value="Nucleoside phosphorylase domain"/>
    <property type="match status" value="1"/>
</dbReference>
<protein>
    <submittedName>
        <fullName evidence="2">Futalosine hydrolase</fullName>
    </submittedName>
</protein>
<comment type="caution">
    <text evidence="2">The sequence shown here is derived from an EMBL/GenBank/DDBJ whole genome shotgun (WGS) entry which is preliminary data.</text>
</comment>
<proteinExistence type="predicted"/>
<dbReference type="SUPFAM" id="SSF53167">
    <property type="entry name" value="Purine and uridine phosphorylases"/>
    <property type="match status" value="1"/>
</dbReference>
<keyword evidence="3" id="KW-1185">Reference proteome</keyword>
<dbReference type="CDD" id="cd17768">
    <property type="entry name" value="adenosylhopane_nucleosidase_HpnG-like"/>
    <property type="match status" value="1"/>
</dbReference>
<evidence type="ECO:0000313" key="2">
    <source>
        <dbReference type="EMBL" id="GJE55516.1"/>
    </source>
</evidence>
<dbReference type="RefSeq" id="WP_238231754.1">
    <property type="nucleotide sequence ID" value="NZ_BPRA01000008.1"/>
</dbReference>
<feature type="domain" description="Nucleoside phosphorylase" evidence="1">
    <location>
        <begin position="48"/>
        <end position="168"/>
    </location>
</feature>
<dbReference type="Pfam" id="PF01048">
    <property type="entry name" value="PNP_UDP_1"/>
    <property type="match status" value="1"/>
</dbReference>
<name>A0ABQ4TJR2_9HYPH</name>
<evidence type="ECO:0000259" key="1">
    <source>
        <dbReference type="Pfam" id="PF01048"/>
    </source>
</evidence>
<dbReference type="NCBIfam" id="TIGR03468">
    <property type="entry name" value="HpnG"/>
    <property type="match status" value="1"/>
</dbReference>
<keyword evidence="2" id="KW-0378">Hydrolase</keyword>
<dbReference type="Proteomes" id="UP001055101">
    <property type="component" value="Unassembled WGS sequence"/>
</dbReference>
<reference evidence="2" key="1">
    <citation type="journal article" date="2021" name="Front. Microbiol.">
        <title>Comprehensive Comparative Genomics and Phenotyping of Methylobacterium Species.</title>
        <authorList>
            <person name="Alessa O."/>
            <person name="Ogura Y."/>
            <person name="Fujitani Y."/>
            <person name="Takami H."/>
            <person name="Hayashi T."/>
            <person name="Sahin N."/>
            <person name="Tani A."/>
        </authorList>
    </citation>
    <scope>NUCLEOTIDE SEQUENCE</scope>
    <source>
        <strain evidence="2">DSM 23674</strain>
    </source>
</reference>